<dbReference type="InterPro" id="IPR010359">
    <property type="entry name" value="IrrE_HExxH"/>
</dbReference>
<evidence type="ECO:0000313" key="2">
    <source>
        <dbReference type="EMBL" id="CAH8248590.1"/>
    </source>
</evidence>
<dbReference type="RefSeq" id="WP_213428469.1">
    <property type="nucleotide sequence ID" value="NZ_AP031286.1"/>
</dbReference>
<feature type="domain" description="IrrE N-terminal-like" evidence="1">
    <location>
        <begin position="55"/>
        <end position="148"/>
    </location>
</feature>
<evidence type="ECO:0000313" key="3">
    <source>
        <dbReference type="Proteomes" id="UP001154322"/>
    </source>
</evidence>
<name>A0ABM9G991_9BACL</name>
<gene>
    <name evidence="2" type="ORF">WJ0W_005774</name>
</gene>
<evidence type="ECO:0000259" key="1">
    <source>
        <dbReference type="Pfam" id="PF06114"/>
    </source>
</evidence>
<comment type="caution">
    <text evidence="2">The sequence shown here is derived from an EMBL/GenBank/DDBJ whole genome shotgun (WGS) entry which is preliminary data.</text>
</comment>
<proteinExistence type="predicted"/>
<dbReference type="EMBL" id="CALYLO010000012">
    <property type="protein sequence ID" value="CAH8248590.1"/>
    <property type="molecule type" value="Genomic_DNA"/>
</dbReference>
<protein>
    <submittedName>
        <fullName evidence="2">ImmA/IrrE family metallo-endopeptidase</fullName>
    </submittedName>
</protein>
<reference evidence="2" key="1">
    <citation type="submission" date="2022-06" db="EMBL/GenBank/DDBJ databases">
        <authorList>
            <person name="Dietemann V."/>
            <person name="Ory F."/>
            <person name="Dainat B."/>
            <person name="Oberhansli S."/>
        </authorList>
    </citation>
    <scope>NUCLEOTIDE SEQUENCE</scope>
    <source>
        <strain evidence="2">Ena-SAMPLE-TAB-26-04-2022-14:26:32:270-5432</strain>
    </source>
</reference>
<keyword evidence="3" id="KW-1185">Reference proteome</keyword>
<dbReference type="Pfam" id="PF06114">
    <property type="entry name" value="Peptidase_M78"/>
    <property type="match status" value="1"/>
</dbReference>
<sequence length="279" mass="32492">MFRHYFETPLEQWIRNKYIRHRILLPTDLDIEHIAQTFGIDLIFEACPPFSDTEEAVIFLDKRSDELTRRTVFFHELCHVLRHSGDQRRMPRMFREAQEADADAFLLYAAIPYYMLKSLELPGTRSEITEFIAMTFQVTPTLAAQRLNQIMRREYNGMFLKTAVGQSFSTYADYAKVLEPQVKNKVYSFCDPTMDTPTQLIVHVAGEDWQKEEMRIPLSTDYPQTDNADHLSASPVSPLEFVCRDGHIILKLRRLAARYGAAPRNLVLQFNDINDSLDF</sequence>
<organism evidence="2 3">
    <name type="scientific">Paenibacillus melissococcoides</name>
    <dbReference type="NCBI Taxonomy" id="2912268"/>
    <lineage>
        <taxon>Bacteria</taxon>
        <taxon>Bacillati</taxon>
        <taxon>Bacillota</taxon>
        <taxon>Bacilli</taxon>
        <taxon>Bacillales</taxon>
        <taxon>Paenibacillaceae</taxon>
        <taxon>Paenibacillus</taxon>
    </lineage>
</organism>
<dbReference type="Proteomes" id="UP001154322">
    <property type="component" value="Unassembled WGS sequence"/>
</dbReference>
<accession>A0ABM9G991</accession>